<dbReference type="InterPro" id="IPR020846">
    <property type="entry name" value="MFS_dom"/>
</dbReference>
<feature type="transmembrane region" description="Helical" evidence="5">
    <location>
        <begin position="180"/>
        <end position="201"/>
    </location>
</feature>
<dbReference type="Pfam" id="PF00083">
    <property type="entry name" value="Sugar_tr"/>
    <property type="match status" value="1"/>
</dbReference>
<feature type="transmembrane region" description="Helical" evidence="5">
    <location>
        <begin position="120"/>
        <end position="139"/>
    </location>
</feature>
<evidence type="ECO:0000256" key="3">
    <source>
        <dbReference type="ARBA" id="ARBA00022989"/>
    </source>
</evidence>
<reference evidence="7 8" key="1">
    <citation type="journal article" date="2015" name="Nat. Commun.">
        <title>Outbred genome sequencing and CRISPR/Cas9 gene editing in butterflies.</title>
        <authorList>
            <person name="Li X."/>
            <person name="Fan D."/>
            <person name="Zhang W."/>
            <person name="Liu G."/>
            <person name="Zhang L."/>
            <person name="Zhao L."/>
            <person name="Fang X."/>
            <person name="Chen L."/>
            <person name="Dong Y."/>
            <person name="Chen Y."/>
            <person name="Ding Y."/>
            <person name="Zhao R."/>
            <person name="Feng M."/>
            <person name="Zhu Y."/>
            <person name="Feng Y."/>
            <person name="Jiang X."/>
            <person name="Zhu D."/>
            <person name="Xiang H."/>
            <person name="Feng X."/>
            <person name="Li S."/>
            <person name="Wang J."/>
            <person name="Zhang G."/>
            <person name="Kronforst M.R."/>
            <person name="Wang W."/>
        </authorList>
    </citation>
    <scope>NUCLEOTIDE SEQUENCE [LARGE SCALE GENOMIC DNA]</scope>
    <source>
        <strain evidence="7">Ya'a_city_454_Px</strain>
        <tissue evidence="7">Whole body</tissue>
    </source>
</reference>
<evidence type="ECO:0000256" key="4">
    <source>
        <dbReference type="ARBA" id="ARBA00023136"/>
    </source>
</evidence>
<feature type="transmembrane region" description="Helical" evidence="5">
    <location>
        <begin position="293"/>
        <end position="312"/>
    </location>
</feature>
<organism evidence="7 8">
    <name type="scientific">Papilio xuthus</name>
    <name type="common">Asian swallowtail butterfly</name>
    <dbReference type="NCBI Taxonomy" id="66420"/>
    <lineage>
        <taxon>Eukaryota</taxon>
        <taxon>Metazoa</taxon>
        <taxon>Ecdysozoa</taxon>
        <taxon>Arthropoda</taxon>
        <taxon>Hexapoda</taxon>
        <taxon>Insecta</taxon>
        <taxon>Pterygota</taxon>
        <taxon>Neoptera</taxon>
        <taxon>Endopterygota</taxon>
        <taxon>Lepidoptera</taxon>
        <taxon>Glossata</taxon>
        <taxon>Ditrysia</taxon>
        <taxon>Papilionoidea</taxon>
        <taxon>Papilionidae</taxon>
        <taxon>Papilioninae</taxon>
        <taxon>Papilio</taxon>
    </lineage>
</organism>
<keyword evidence="4 5" id="KW-0472">Membrane</keyword>
<keyword evidence="2 5" id="KW-0812">Transmembrane</keyword>
<evidence type="ECO:0000313" key="8">
    <source>
        <dbReference type="Proteomes" id="UP000053268"/>
    </source>
</evidence>
<dbReference type="InterPro" id="IPR036259">
    <property type="entry name" value="MFS_trans_sf"/>
</dbReference>
<comment type="subcellular location">
    <subcellularLocation>
        <location evidence="1">Membrane</location>
        <topology evidence="1">Multi-pass membrane protein</topology>
    </subcellularLocation>
</comment>
<accession>A0A194PLD3</accession>
<keyword evidence="3 5" id="KW-1133">Transmembrane helix</keyword>
<proteinExistence type="predicted"/>
<evidence type="ECO:0000313" key="7">
    <source>
        <dbReference type="EMBL" id="KPI94137.1"/>
    </source>
</evidence>
<evidence type="ECO:0000256" key="1">
    <source>
        <dbReference type="ARBA" id="ARBA00004141"/>
    </source>
</evidence>
<dbReference type="InterPro" id="IPR005828">
    <property type="entry name" value="MFS_sugar_transport-like"/>
</dbReference>
<dbReference type="CDD" id="cd17317">
    <property type="entry name" value="MFS_SLC22"/>
    <property type="match status" value="1"/>
</dbReference>
<dbReference type="STRING" id="66420.A0A194PLD3"/>
<protein>
    <submittedName>
        <fullName evidence="7">Organic cation transporter protein</fullName>
    </submittedName>
</protein>
<dbReference type="AlphaFoldDB" id="A0A194PLD3"/>
<feature type="transmembrane region" description="Helical" evidence="5">
    <location>
        <begin position="438"/>
        <end position="458"/>
    </location>
</feature>
<feature type="transmembrane region" description="Helical" evidence="5">
    <location>
        <begin position="207"/>
        <end position="226"/>
    </location>
</feature>
<dbReference type="GO" id="GO:0016020">
    <property type="term" value="C:membrane"/>
    <property type="evidence" value="ECO:0007669"/>
    <property type="project" value="UniProtKB-SubCell"/>
</dbReference>
<gene>
    <name evidence="7" type="ORF">RR46_06588</name>
</gene>
<dbReference type="SUPFAM" id="SSF103473">
    <property type="entry name" value="MFS general substrate transporter"/>
    <property type="match status" value="1"/>
</dbReference>
<feature type="transmembrane region" description="Helical" evidence="5">
    <location>
        <begin position="145"/>
        <end position="168"/>
    </location>
</feature>
<evidence type="ECO:0000256" key="5">
    <source>
        <dbReference type="SAM" id="Phobius"/>
    </source>
</evidence>
<evidence type="ECO:0000259" key="6">
    <source>
        <dbReference type="PROSITE" id="PS50850"/>
    </source>
</evidence>
<dbReference type="PROSITE" id="PS50850">
    <property type="entry name" value="MFS"/>
    <property type="match status" value="1"/>
</dbReference>
<feature type="domain" description="Major facilitator superfamily (MFS) profile" evidence="6">
    <location>
        <begin position="21"/>
        <end position="463"/>
    </location>
</feature>
<dbReference type="PANTHER" id="PTHR24064">
    <property type="entry name" value="SOLUTE CARRIER FAMILY 22 MEMBER"/>
    <property type="match status" value="1"/>
</dbReference>
<evidence type="ECO:0000256" key="2">
    <source>
        <dbReference type="ARBA" id="ARBA00022692"/>
    </source>
</evidence>
<feature type="transmembrane region" description="Helical" evidence="5">
    <location>
        <begin position="377"/>
        <end position="400"/>
    </location>
</feature>
<keyword evidence="8" id="KW-1185">Reference proteome</keyword>
<dbReference type="Proteomes" id="UP000053268">
    <property type="component" value="Unassembled WGS sequence"/>
</dbReference>
<name>A0A194PLD3_PAPXU</name>
<sequence length="480" mass="54217">MTDIDHIENAIGRFGLYQTWILILVTISRYPTEFQLTNVVFILPSVEYVCLDEQASNATNYCPCDNPEYDTSVIINSVTSTWDLICGRTQLASLAQSMLQVGILAGSLLYGYISDRYGRKIATCLAFTTTVIFVIISAVVPEIWMFLVCRFLIGTGVGGTMLCSYILVIELSGKSFRAYLTGLFEISYLTGYLVHPIIAYYVREWRYLQLVTSVPWVFVLLNFWLLPESPRWLITMGKKEEAIRILTTIAKRNNRPTDDIKSIVDKIEQETQQERKQEYGSYIDLFKTPKIRIYSIIIAFVWFCCAHTFFGINQYIGRLQGNLYLNVILSAASLIPGIFLVILASLYLRRKLAVITSFSTAAISLLVFIFIPEDSHAVSLTFAIIGQLGAYTSFVQIYLYSSEIFPTIIRNSAMGFASMFARFGSFIAPFVVNIGIEWVSITIFSVLAFCAGFLCLLLPETQNIALLNTIQETEKPNDKQ</sequence>
<feature type="transmembrane region" description="Helical" evidence="5">
    <location>
        <begin position="324"/>
        <end position="345"/>
    </location>
</feature>
<dbReference type="GO" id="GO:0022857">
    <property type="term" value="F:transmembrane transporter activity"/>
    <property type="evidence" value="ECO:0007669"/>
    <property type="project" value="InterPro"/>
</dbReference>
<dbReference type="Gene3D" id="1.20.1250.20">
    <property type="entry name" value="MFS general substrate transporter like domains"/>
    <property type="match status" value="1"/>
</dbReference>
<dbReference type="EMBL" id="KQ459600">
    <property type="protein sequence ID" value="KPI94137.1"/>
    <property type="molecule type" value="Genomic_DNA"/>
</dbReference>
<feature type="transmembrane region" description="Helical" evidence="5">
    <location>
        <begin position="412"/>
        <end position="432"/>
    </location>
</feature>
<feature type="transmembrane region" description="Helical" evidence="5">
    <location>
        <begin position="352"/>
        <end position="371"/>
    </location>
</feature>